<dbReference type="Gene3D" id="3.90.79.10">
    <property type="entry name" value="Nucleoside Triphosphate Pyrophosphohydrolase"/>
    <property type="match status" value="1"/>
</dbReference>
<dbReference type="PANTHER" id="PTHR10885">
    <property type="entry name" value="ISOPENTENYL-DIPHOSPHATE DELTA-ISOMERASE"/>
    <property type="match status" value="1"/>
</dbReference>
<proteinExistence type="predicted"/>
<evidence type="ECO:0000313" key="2">
    <source>
        <dbReference type="EMBL" id="MCR8632040.1"/>
    </source>
</evidence>
<feature type="domain" description="Nudix hydrolase" evidence="1">
    <location>
        <begin position="14"/>
        <end position="153"/>
    </location>
</feature>
<dbReference type="Proteomes" id="UP001300012">
    <property type="component" value="Unassembled WGS sequence"/>
</dbReference>
<dbReference type="PROSITE" id="PS51462">
    <property type="entry name" value="NUDIX"/>
    <property type="match status" value="1"/>
</dbReference>
<organism evidence="2 3">
    <name type="scientific">Paenibacillus radicis</name>
    <name type="common">ex Xue et al. 2023</name>
    <dbReference type="NCBI Taxonomy" id="2972489"/>
    <lineage>
        <taxon>Bacteria</taxon>
        <taxon>Bacillati</taxon>
        <taxon>Bacillota</taxon>
        <taxon>Bacilli</taxon>
        <taxon>Bacillales</taxon>
        <taxon>Paenibacillaceae</taxon>
        <taxon>Paenibacillus</taxon>
    </lineage>
</organism>
<reference evidence="2 3" key="1">
    <citation type="submission" date="2022-08" db="EMBL/GenBank/DDBJ databases">
        <title>Paenibacillus endoradicis sp. nov., Paenibacillus radicibacter sp. nov and Paenibacillus pararadicis sp. nov., three cold-adapted plant growth-promoting bacteria isolated from root of Larix gmelinii in Great Khingan.</title>
        <authorList>
            <person name="Xue H."/>
        </authorList>
    </citation>
    <scope>NUCLEOTIDE SEQUENCE [LARGE SCALE GENOMIC DNA]</scope>
    <source>
        <strain evidence="2 3">N5-1-1-5</strain>
    </source>
</reference>
<keyword evidence="3" id="KW-1185">Reference proteome</keyword>
<dbReference type="PANTHER" id="PTHR10885:SF0">
    <property type="entry name" value="ISOPENTENYL-DIPHOSPHATE DELTA-ISOMERASE"/>
    <property type="match status" value="1"/>
</dbReference>
<gene>
    <name evidence="2" type="ORF">NV381_12570</name>
</gene>
<dbReference type="InterPro" id="IPR015797">
    <property type="entry name" value="NUDIX_hydrolase-like_dom_sf"/>
</dbReference>
<dbReference type="RefSeq" id="WP_258213815.1">
    <property type="nucleotide sequence ID" value="NZ_JANQBD010000008.1"/>
</dbReference>
<dbReference type="CDD" id="cd04692">
    <property type="entry name" value="NUDIX_Hydrolase"/>
    <property type="match status" value="1"/>
</dbReference>
<name>A0ABT1YJ92_9BACL</name>
<dbReference type="SUPFAM" id="SSF55811">
    <property type="entry name" value="Nudix"/>
    <property type="match status" value="1"/>
</dbReference>
<dbReference type="Pfam" id="PF00293">
    <property type="entry name" value="NUDIX"/>
    <property type="match status" value="1"/>
</dbReference>
<dbReference type="EMBL" id="JANQBD010000008">
    <property type="protein sequence ID" value="MCR8632040.1"/>
    <property type="molecule type" value="Genomic_DNA"/>
</dbReference>
<evidence type="ECO:0000259" key="1">
    <source>
        <dbReference type="PROSITE" id="PS51462"/>
    </source>
</evidence>
<sequence>MGVATRSEVHKIGYWHETFHCWFIYKEAGQDYIYLQIRSDTKKDYPSLFDITAAGHILAHETIEDGVREVREEIGINVSITELISLGVINYCVKRKELIDKELAHVYLFESKNSFDDFTLQKEEVSGIIKANFNEFHSLWKNDIDEINIEGFVIDELGNRVCFDENVGKDRFVPHEESYYDKVLSLIYSHLQSHERQYKFNSVQLVWASPNKG</sequence>
<evidence type="ECO:0000313" key="3">
    <source>
        <dbReference type="Proteomes" id="UP001300012"/>
    </source>
</evidence>
<dbReference type="InterPro" id="IPR000086">
    <property type="entry name" value="NUDIX_hydrolase_dom"/>
</dbReference>
<comment type="caution">
    <text evidence="2">The sequence shown here is derived from an EMBL/GenBank/DDBJ whole genome shotgun (WGS) entry which is preliminary data.</text>
</comment>
<protein>
    <submittedName>
        <fullName evidence="2">NUDIX domain-containing protein</fullName>
    </submittedName>
</protein>
<accession>A0ABT1YJ92</accession>